<dbReference type="PANTHER" id="PTHR46067">
    <property type="entry name" value="ACYL-COA N-ACYLTRANSFERASES (NAT) SUPERFAMILY PROTEIN"/>
    <property type="match status" value="1"/>
</dbReference>
<dbReference type="AlphaFoldDB" id="A0AAD9WN79"/>
<reference evidence="2" key="1">
    <citation type="journal article" date="2023" name="Plant J.">
        <title>Genome sequences and population genomics provide insights into the demographic history, inbreeding, and mutation load of two 'living fossil' tree species of Dipteronia.</title>
        <authorList>
            <person name="Feng Y."/>
            <person name="Comes H.P."/>
            <person name="Chen J."/>
            <person name="Zhu S."/>
            <person name="Lu R."/>
            <person name="Zhang X."/>
            <person name="Li P."/>
            <person name="Qiu J."/>
            <person name="Olsen K.M."/>
            <person name="Qiu Y."/>
        </authorList>
    </citation>
    <scope>NUCLEOTIDE SEQUENCE</scope>
    <source>
        <strain evidence="2">KIB01</strain>
    </source>
</reference>
<evidence type="ECO:0000313" key="2">
    <source>
        <dbReference type="EMBL" id="KAK2637634.1"/>
    </source>
</evidence>
<dbReference type="Proteomes" id="UP001280121">
    <property type="component" value="Unassembled WGS sequence"/>
</dbReference>
<dbReference type="InterPro" id="IPR016181">
    <property type="entry name" value="Acyl_CoA_acyltransferase"/>
</dbReference>
<protein>
    <recommendedName>
        <fullName evidence="1">N-acetyltransferase domain-containing protein</fullName>
    </recommendedName>
</protein>
<dbReference type="EMBL" id="JANJYI010000008">
    <property type="protein sequence ID" value="KAK2637634.1"/>
    <property type="molecule type" value="Genomic_DNA"/>
</dbReference>
<dbReference type="Gene3D" id="3.40.630.30">
    <property type="match status" value="1"/>
</dbReference>
<keyword evidence="3" id="KW-1185">Reference proteome</keyword>
<evidence type="ECO:0000259" key="1">
    <source>
        <dbReference type="Pfam" id="PF13302"/>
    </source>
</evidence>
<feature type="domain" description="N-acetyltransferase" evidence="1">
    <location>
        <begin position="17"/>
        <end position="59"/>
    </location>
</feature>
<evidence type="ECO:0000313" key="3">
    <source>
        <dbReference type="Proteomes" id="UP001280121"/>
    </source>
</evidence>
<accession>A0AAD9WN79</accession>
<gene>
    <name evidence="2" type="ORF">Ddye_025429</name>
</gene>
<sequence length="76" mass="8194">MTVRSDSSGSNPGSGDDRCRADIGYALAVEFWGQGVATKAVKLAINEALKNFPEVVMNIVTKGWDLPVVFCIVKSY</sequence>
<dbReference type="InterPro" id="IPR000182">
    <property type="entry name" value="GNAT_dom"/>
</dbReference>
<proteinExistence type="predicted"/>
<organism evidence="2 3">
    <name type="scientific">Dipteronia dyeriana</name>
    <dbReference type="NCBI Taxonomy" id="168575"/>
    <lineage>
        <taxon>Eukaryota</taxon>
        <taxon>Viridiplantae</taxon>
        <taxon>Streptophyta</taxon>
        <taxon>Embryophyta</taxon>
        <taxon>Tracheophyta</taxon>
        <taxon>Spermatophyta</taxon>
        <taxon>Magnoliopsida</taxon>
        <taxon>eudicotyledons</taxon>
        <taxon>Gunneridae</taxon>
        <taxon>Pentapetalae</taxon>
        <taxon>rosids</taxon>
        <taxon>malvids</taxon>
        <taxon>Sapindales</taxon>
        <taxon>Sapindaceae</taxon>
        <taxon>Hippocastanoideae</taxon>
        <taxon>Acereae</taxon>
        <taxon>Dipteronia</taxon>
    </lineage>
</organism>
<dbReference type="GO" id="GO:0016747">
    <property type="term" value="F:acyltransferase activity, transferring groups other than amino-acyl groups"/>
    <property type="evidence" value="ECO:0007669"/>
    <property type="project" value="InterPro"/>
</dbReference>
<dbReference type="Pfam" id="PF13302">
    <property type="entry name" value="Acetyltransf_3"/>
    <property type="match status" value="1"/>
</dbReference>
<dbReference type="PANTHER" id="PTHR46067:SF16">
    <property type="entry name" value="N-ACETYLTRANSFERASE DOMAIN-CONTAINING PROTEIN"/>
    <property type="match status" value="1"/>
</dbReference>
<dbReference type="SUPFAM" id="SSF55729">
    <property type="entry name" value="Acyl-CoA N-acyltransferases (Nat)"/>
    <property type="match status" value="1"/>
</dbReference>
<comment type="caution">
    <text evidence="2">The sequence shown here is derived from an EMBL/GenBank/DDBJ whole genome shotgun (WGS) entry which is preliminary data.</text>
</comment>
<name>A0AAD9WN79_9ROSI</name>